<dbReference type="STRING" id="1288291.A0A059F174"/>
<evidence type="ECO:0000256" key="8">
    <source>
        <dbReference type="PROSITE-ProRule" id="PRU00472"/>
    </source>
</evidence>
<dbReference type="GO" id="GO:0006361">
    <property type="term" value="P:transcription initiation at RNA polymerase I promoter"/>
    <property type="evidence" value="ECO:0007669"/>
    <property type="project" value="EnsemblFungi"/>
</dbReference>
<evidence type="ECO:0000256" key="7">
    <source>
        <dbReference type="ARBA" id="ARBA00023242"/>
    </source>
</evidence>
<keyword evidence="3" id="KW-0804">Transcription</keyword>
<dbReference type="AlphaFoldDB" id="A0A059F174"/>
<dbReference type="PANTHER" id="PTHR11239:SF14">
    <property type="entry name" value="DNA-DIRECTED RNA POLYMERASE I SUBUNIT RPA12"/>
    <property type="match status" value="1"/>
</dbReference>
<dbReference type="Pfam" id="PF01096">
    <property type="entry name" value="Zn_ribbon_TFIIS"/>
    <property type="match status" value="1"/>
</dbReference>
<keyword evidence="5 8" id="KW-0863">Zinc-finger</keyword>
<accession>A0A059F174</accession>
<proteinExistence type="predicted"/>
<evidence type="ECO:0000313" key="10">
    <source>
        <dbReference type="EMBL" id="KCZ80857.1"/>
    </source>
</evidence>
<reference evidence="11" key="1">
    <citation type="submission" date="2013-02" db="EMBL/GenBank/DDBJ databases">
        <authorList>
            <consortium name="The Broad Institute Genome Sequencing Platform"/>
            <person name="Cuomo C."/>
            <person name="Becnel J."/>
            <person name="Sanscrainte N."/>
            <person name="Walker B."/>
            <person name="Young S.K."/>
            <person name="Zeng Q."/>
            <person name="Gargeya S."/>
            <person name="Fitzgerald M."/>
            <person name="Haas B."/>
            <person name="Abouelleil A."/>
            <person name="Alvarado L."/>
            <person name="Arachchi H.M."/>
            <person name="Berlin A.M."/>
            <person name="Chapman S.B."/>
            <person name="Dewar J."/>
            <person name="Goldberg J."/>
            <person name="Griggs A."/>
            <person name="Gujja S."/>
            <person name="Hansen M."/>
            <person name="Howarth C."/>
            <person name="Imamovic A."/>
            <person name="Larimer J."/>
            <person name="McCowan C."/>
            <person name="Murphy C."/>
            <person name="Neiman D."/>
            <person name="Pearson M."/>
            <person name="Priest M."/>
            <person name="Roberts A."/>
            <person name="Saif S."/>
            <person name="Shea T."/>
            <person name="Sisk P."/>
            <person name="Sykes S."/>
            <person name="Wortman J."/>
            <person name="Nusbaum C."/>
            <person name="Birren B."/>
        </authorList>
    </citation>
    <scope>NUCLEOTIDE SEQUENCE [LARGE SCALE GENOMIC DNA]</scope>
    <source>
        <strain evidence="11">PRA339</strain>
    </source>
</reference>
<keyword evidence="3" id="KW-0240">DNA-directed RNA polymerase</keyword>
<dbReference type="CDD" id="cd10507">
    <property type="entry name" value="Zn-ribbon_RPA12"/>
    <property type="match status" value="1"/>
</dbReference>
<evidence type="ECO:0000256" key="4">
    <source>
        <dbReference type="ARBA" id="ARBA00022723"/>
    </source>
</evidence>
<dbReference type="GO" id="GO:0006363">
    <property type="term" value="P:termination of RNA polymerase I transcription"/>
    <property type="evidence" value="ECO:0007669"/>
    <property type="project" value="EnsemblFungi"/>
</dbReference>
<keyword evidence="7" id="KW-0539">Nucleus</keyword>
<feature type="domain" description="TFIIS-type" evidence="9">
    <location>
        <begin position="54"/>
        <end position="94"/>
    </location>
</feature>
<evidence type="ECO:0000256" key="2">
    <source>
        <dbReference type="ARBA" id="ARBA00018784"/>
    </source>
</evidence>
<protein>
    <recommendedName>
        <fullName evidence="2">DNA-directed RNA polymerase I subunit RPA12</fullName>
    </recommendedName>
</protein>
<dbReference type="OrthoDB" id="10056816at2759"/>
<dbReference type="GO" id="GO:0006362">
    <property type="term" value="P:transcription elongation by RNA polymerase I"/>
    <property type="evidence" value="ECO:0007669"/>
    <property type="project" value="EnsemblFungi"/>
</dbReference>
<dbReference type="Gene3D" id="2.20.25.10">
    <property type="match status" value="1"/>
</dbReference>
<dbReference type="GO" id="GO:0003899">
    <property type="term" value="F:DNA-directed RNA polymerase activity"/>
    <property type="evidence" value="ECO:0007669"/>
    <property type="project" value="EnsemblFungi"/>
</dbReference>
<dbReference type="GO" id="GO:0008270">
    <property type="term" value="F:zinc ion binding"/>
    <property type="evidence" value="ECO:0007669"/>
    <property type="project" value="UniProtKB-KW"/>
</dbReference>
<evidence type="ECO:0000259" key="9">
    <source>
        <dbReference type="PROSITE" id="PS51133"/>
    </source>
</evidence>
<evidence type="ECO:0000256" key="1">
    <source>
        <dbReference type="ARBA" id="ARBA00004604"/>
    </source>
</evidence>
<evidence type="ECO:0000313" key="11">
    <source>
        <dbReference type="Proteomes" id="UP000030655"/>
    </source>
</evidence>
<evidence type="ECO:0000256" key="5">
    <source>
        <dbReference type="ARBA" id="ARBA00022771"/>
    </source>
</evidence>
<keyword evidence="6" id="KW-0862">Zinc</keyword>
<dbReference type="PROSITE" id="PS51133">
    <property type="entry name" value="ZF_TFIIS_2"/>
    <property type="match status" value="1"/>
</dbReference>
<dbReference type="EMBL" id="KK365160">
    <property type="protein sequence ID" value="KCZ80857.1"/>
    <property type="molecule type" value="Genomic_DNA"/>
</dbReference>
<evidence type="ECO:0000256" key="3">
    <source>
        <dbReference type="ARBA" id="ARBA00022478"/>
    </source>
</evidence>
<dbReference type="InterPro" id="IPR001222">
    <property type="entry name" value="Znf_TFIIS"/>
</dbReference>
<dbReference type="GO" id="GO:0000122">
    <property type="term" value="P:negative regulation of transcription by RNA polymerase II"/>
    <property type="evidence" value="ECO:0007669"/>
    <property type="project" value="EnsemblFungi"/>
</dbReference>
<dbReference type="HOGENOM" id="CLU_093932_1_2_1"/>
<dbReference type="GO" id="GO:0005736">
    <property type="term" value="C:RNA polymerase I complex"/>
    <property type="evidence" value="ECO:0007669"/>
    <property type="project" value="EnsemblFungi"/>
</dbReference>
<keyword evidence="4" id="KW-0479">Metal-binding</keyword>
<evidence type="ECO:0000256" key="6">
    <source>
        <dbReference type="ARBA" id="ARBA00022833"/>
    </source>
</evidence>
<gene>
    <name evidence="10" type="ORF">H312_01740</name>
</gene>
<reference evidence="10 11" key="2">
    <citation type="submission" date="2014-03" db="EMBL/GenBank/DDBJ databases">
        <title>The Genome Sequence of Anncaliia algerae insect isolate PRA339.</title>
        <authorList>
            <consortium name="The Broad Institute Genome Sequencing Platform"/>
            <consortium name="The Broad Institute Genome Sequencing Center for Infectious Disease"/>
            <person name="Cuomo C."/>
            <person name="Becnel J."/>
            <person name="Sanscrainte N."/>
            <person name="Walker B."/>
            <person name="Young S.K."/>
            <person name="Zeng Q."/>
            <person name="Gargeya S."/>
            <person name="Fitzgerald M."/>
            <person name="Haas B."/>
            <person name="Abouelleil A."/>
            <person name="Alvarado L."/>
            <person name="Arachchi H.M."/>
            <person name="Berlin A.M."/>
            <person name="Chapman S.B."/>
            <person name="Dewar J."/>
            <person name="Goldberg J."/>
            <person name="Griggs A."/>
            <person name="Gujja S."/>
            <person name="Hansen M."/>
            <person name="Howarth C."/>
            <person name="Imamovic A."/>
            <person name="Larimer J."/>
            <person name="McCowan C."/>
            <person name="Murphy C."/>
            <person name="Neiman D."/>
            <person name="Pearson M."/>
            <person name="Priest M."/>
            <person name="Roberts A."/>
            <person name="Saif S."/>
            <person name="Shea T."/>
            <person name="Sisk P."/>
            <person name="Sykes S."/>
            <person name="Wortman J."/>
            <person name="Nusbaum C."/>
            <person name="Birren B."/>
        </authorList>
    </citation>
    <scope>NUCLEOTIDE SEQUENCE [LARGE SCALE GENOMIC DNA]</scope>
    <source>
        <strain evidence="10 11">PRA339</strain>
    </source>
</reference>
<dbReference type="SUPFAM" id="SSF57783">
    <property type="entry name" value="Zinc beta-ribbon"/>
    <property type="match status" value="1"/>
</dbReference>
<dbReference type="GO" id="GO:0003676">
    <property type="term" value="F:nucleic acid binding"/>
    <property type="evidence" value="ECO:0007669"/>
    <property type="project" value="InterPro"/>
</dbReference>
<comment type="subcellular location">
    <subcellularLocation>
        <location evidence="1">Nucleus</location>
        <location evidence="1">Nucleolus</location>
    </subcellularLocation>
</comment>
<dbReference type="GO" id="GO:0061629">
    <property type="term" value="F:RNA polymerase II-specific DNA-binding transcription factor binding"/>
    <property type="evidence" value="ECO:0007669"/>
    <property type="project" value="EnsemblFungi"/>
</dbReference>
<name>A0A059F174_9MICR</name>
<dbReference type="PANTHER" id="PTHR11239">
    <property type="entry name" value="DNA-DIRECTED RNA POLYMERASE"/>
    <property type="match status" value="1"/>
</dbReference>
<sequence>MFCSCGSVLLIPSKEESICNLCKKEYKFKKSTIRVVKYYKNSLKKEEDTIDPIINRSCEQCGSKEMTFKSVQLRSTDEGQTIYYTCTKCKFKTTVHS</sequence>
<keyword evidence="11" id="KW-1185">Reference proteome</keyword>
<dbReference type="SMART" id="SM00440">
    <property type="entry name" value="ZnF_C2C2"/>
    <property type="match status" value="1"/>
</dbReference>
<dbReference type="Proteomes" id="UP000030655">
    <property type="component" value="Unassembled WGS sequence"/>
</dbReference>
<dbReference type="InterPro" id="IPR034004">
    <property type="entry name" value="Zn_ribbon_RPA12_C"/>
</dbReference>
<dbReference type="VEuPathDB" id="MicrosporidiaDB:H312_01740"/>
<dbReference type="InterPro" id="IPR012164">
    <property type="entry name" value="Rpa12/Rpb9/Rpc10/TFS"/>
</dbReference>
<organism evidence="10 11">
    <name type="scientific">Anncaliia algerae PRA339</name>
    <dbReference type="NCBI Taxonomy" id="1288291"/>
    <lineage>
        <taxon>Eukaryota</taxon>
        <taxon>Fungi</taxon>
        <taxon>Fungi incertae sedis</taxon>
        <taxon>Microsporidia</taxon>
        <taxon>Tubulinosematoidea</taxon>
        <taxon>Tubulinosematidae</taxon>
        <taxon>Anncaliia</taxon>
    </lineage>
</organism>